<name>A0A9P8C490_9HELO</name>
<dbReference type="PANTHER" id="PTHR42047">
    <property type="entry name" value="PROTEIN, PUTATIVE (AFU_ORTHOLOGUE AFUA_6G03560)-RELATED"/>
    <property type="match status" value="1"/>
</dbReference>
<comment type="caution">
    <text evidence="2">The sequence shown here is derived from an EMBL/GenBank/DDBJ whole genome shotgun (WGS) entry which is preliminary data.</text>
</comment>
<sequence length="188" mass="19349">MKSVIAFTTILGAAVAQEIAPPAGSFVLGAWSPGSGLPGSKINANGGSFWLGKDPSSSCPAVEGLDCTAFPGTRTVLVGGNDTLSLDVAVPGGQQVYVGPNGALGYTPPHSSYMPTGSVTTGFHRFRSQSGGAPVVMNFQGNSFLACPDATNSGVYQIFAHLVVTDGGNCTFFQMRTYTAEGINAWQY</sequence>
<proteinExistence type="predicted"/>
<evidence type="ECO:0000313" key="2">
    <source>
        <dbReference type="EMBL" id="KAG9231766.1"/>
    </source>
</evidence>
<dbReference type="AlphaFoldDB" id="A0A9P8C490"/>
<organism evidence="2 3">
    <name type="scientific">Amylocarpus encephaloides</name>
    <dbReference type="NCBI Taxonomy" id="45428"/>
    <lineage>
        <taxon>Eukaryota</taxon>
        <taxon>Fungi</taxon>
        <taxon>Dikarya</taxon>
        <taxon>Ascomycota</taxon>
        <taxon>Pezizomycotina</taxon>
        <taxon>Leotiomycetes</taxon>
        <taxon>Helotiales</taxon>
        <taxon>Helotiales incertae sedis</taxon>
        <taxon>Amylocarpus</taxon>
    </lineage>
</organism>
<gene>
    <name evidence="2" type="ORF">BJ875DRAFT_382230</name>
</gene>
<dbReference type="OrthoDB" id="5430620at2759"/>
<dbReference type="InterPro" id="IPR052820">
    <property type="entry name" value="PhiA_domain"/>
</dbReference>
<keyword evidence="1" id="KW-0732">Signal</keyword>
<keyword evidence="3" id="KW-1185">Reference proteome</keyword>
<dbReference type="EMBL" id="MU251582">
    <property type="protein sequence ID" value="KAG9231766.1"/>
    <property type="molecule type" value="Genomic_DNA"/>
</dbReference>
<accession>A0A9P8C490</accession>
<feature type="signal peptide" evidence="1">
    <location>
        <begin position="1"/>
        <end position="16"/>
    </location>
</feature>
<protein>
    <recommendedName>
        <fullName evidence="4">IgE-binding protein</fullName>
    </recommendedName>
</protein>
<dbReference type="PANTHER" id="PTHR42047:SF1">
    <property type="entry name" value="PROTEIN, PUTATIVE (AFU_ORTHOLOGUE AFUA_6G03560)-RELATED"/>
    <property type="match status" value="1"/>
</dbReference>
<evidence type="ECO:0008006" key="4">
    <source>
        <dbReference type="Google" id="ProtNLM"/>
    </source>
</evidence>
<feature type="chain" id="PRO_5040496134" description="IgE-binding protein" evidence="1">
    <location>
        <begin position="17"/>
        <end position="188"/>
    </location>
</feature>
<evidence type="ECO:0000313" key="3">
    <source>
        <dbReference type="Proteomes" id="UP000824998"/>
    </source>
</evidence>
<evidence type="ECO:0000256" key="1">
    <source>
        <dbReference type="SAM" id="SignalP"/>
    </source>
</evidence>
<reference evidence="2" key="1">
    <citation type="journal article" date="2021" name="IMA Fungus">
        <title>Genomic characterization of three marine fungi, including Emericellopsis atlantica sp. nov. with signatures of a generalist lifestyle and marine biomass degradation.</title>
        <authorList>
            <person name="Hagestad O.C."/>
            <person name="Hou L."/>
            <person name="Andersen J.H."/>
            <person name="Hansen E.H."/>
            <person name="Altermark B."/>
            <person name="Li C."/>
            <person name="Kuhnert E."/>
            <person name="Cox R.J."/>
            <person name="Crous P.W."/>
            <person name="Spatafora J.W."/>
            <person name="Lail K."/>
            <person name="Amirebrahimi M."/>
            <person name="Lipzen A."/>
            <person name="Pangilinan J."/>
            <person name="Andreopoulos W."/>
            <person name="Hayes R.D."/>
            <person name="Ng V."/>
            <person name="Grigoriev I.V."/>
            <person name="Jackson S.A."/>
            <person name="Sutton T.D.S."/>
            <person name="Dobson A.D.W."/>
            <person name="Rama T."/>
        </authorList>
    </citation>
    <scope>NUCLEOTIDE SEQUENCE</scope>
    <source>
        <strain evidence="2">TRa018bII</strain>
    </source>
</reference>
<dbReference type="Proteomes" id="UP000824998">
    <property type="component" value="Unassembled WGS sequence"/>
</dbReference>